<accession>C6HWJ9</accession>
<feature type="compositionally biased region" description="Basic and acidic residues" evidence="1">
    <location>
        <begin position="1"/>
        <end position="16"/>
    </location>
</feature>
<reference evidence="2 3" key="1">
    <citation type="journal article" date="2009" name="Appl. Environ. Microbiol.">
        <title>Community genomic and proteomic analyses of chemoautotrophic iron-oxidizing "Leptospirillum rubarum" (Group II) and "Leptospirillum ferrodiazotrophum" (Group III) bacteria in acid mine drainage biofilms.</title>
        <authorList>
            <person name="Goltsman D.S."/>
            <person name="Denef V.J."/>
            <person name="Singer S.W."/>
            <person name="VerBerkmoes N.C."/>
            <person name="Lefsrud M."/>
            <person name="Mueller R.S."/>
            <person name="Dick G.J."/>
            <person name="Sun C.L."/>
            <person name="Wheeler K.E."/>
            <person name="Zemla A."/>
            <person name="Baker B.J."/>
            <person name="Hauser L."/>
            <person name="Land M."/>
            <person name="Shah M.B."/>
            <person name="Thelen M.P."/>
            <person name="Hettich R.L."/>
            <person name="Banfield J.F."/>
        </authorList>
    </citation>
    <scope>NUCLEOTIDE SEQUENCE [LARGE SCALE GENOMIC DNA]</scope>
</reference>
<evidence type="ECO:0000313" key="3">
    <source>
        <dbReference type="Proteomes" id="UP000009374"/>
    </source>
</evidence>
<evidence type="ECO:0000256" key="1">
    <source>
        <dbReference type="SAM" id="MobiDB-lite"/>
    </source>
</evidence>
<dbReference type="AlphaFoldDB" id="C6HWJ9"/>
<evidence type="ECO:0008006" key="4">
    <source>
        <dbReference type="Google" id="ProtNLM"/>
    </source>
</evidence>
<protein>
    <recommendedName>
        <fullName evidence="4">Flagellar protein FlgJ N-terminal domain-containing protein</fullName>
    </recommendedName>
</protein>
<gene>
    <name evidence="2" type="ORF">UBAL3_80630032</name>
</gene>
<dbReference type="Proteomes" id="UP000009374">
    <property type="component" value="Unassembled WGS sequence"/>
</dbReference>
<proteinExistence type="predicted"/>
<name>C6HWJ9_9BACT</name>
<keyword evidence="3" id="KW-1185">Reference proteome</keyword>
<evidence type="ECO:0000313" key="2">
    <source>
        <dbReference type="EMBL" id="EES52975.1"/>
    </source>
</evidence>
<sequence>MKEIEIGRTPLNRRETLSPQKSPEGPLDKAARRFESMVVEGMVREMWKTIPVSREEGRSAGLSLAQELYQKELSKELVAAGGFGLARQIVEDARKGLAMPKEPGGSPVRPAIVSVTV</sequence>
<organism evidence="2 3">
    <name type="scientific">Leptospirillum ferrodiazotrophum</name>
    <dbReference type="NCBI Taxonomy" id="412449"/>
    <lineage>
        <taxon>Bacteria</taxon>
        <taxon>Pseudomonadati</taxon>
        <taxon>Nitrospirota</taxon>
        <taxon>Nitrospiria</taxon>
        <taxon>Nitrospirales</taxon>
        <taxon>Nitrospiraceae</taxon>
        <taxon>Leptospirillum</taxon>
    </lineage>
</organism>
<feature type="region of interest" description="Disordered" evidence="1">
    <location>
        <begin position="1"/>
        <end position="30"/>
    </location>
</feature>
<dbReference type="EMBL" id="GG693870">
    <property type="protein sequence ID" value="EES52975.1"/>
    <property type="molecule type" value="Genomic_DNA"/>
</dbReference>